<evidence type="ECO:0000259" key="2">
    <source>
        <dbReference type="Pfam" id="PF14594"/>
    </source>
</evidence>
<dbReference type="AlphaFoldDB" id="A0A7I9XXX6"/>
<reference evidence="3 4" key="1">
    <citation type="journal article" date="2019" name="Emerg. Microbes Infect.">
        <title>Comprehensive subspecies identification of 175 nontuberculous mycobacteria species based on 7547 genomic profiles.</title>
        <authorList>
            <person name="Matsumoto Y."/>
            <person name="Kinjo T."/>
            <person name="Motooka D."/>
            <person name="Nabeya D."/>
            <person name="Jung N."/>
            <person name="Uechi K."/>
            <person name="Horii T."/>
            <person name="Iida T."/>
            <person name="Fujita J."/>
            <person name="Nakamura S."/>
        </authorList>
    </citation>
    <scope>NUCLEOTIDE SEQUENCE [LARGE SCALE GENOMIC DNA]</scope>
    <source>
        <strain evidence="3 4">JCM 17322</strain>
    </source>
</reference>
<sequence length="515" mass="57627">MPINMDVRLFDNYYRTEYQCGDYIEVTCTFPRLKLPDGTLTLKGQDPLAELAITCQTTVVPVVIDFEGGAGRWSGRIDVAHDKINPDGAETVECELVGDLTMLDRIVAWPQPFLPIEVQPSEAVLIGPAITVFKTLVAENCMRLQLGLWELFNTLGSLDLDWRTWFGTILMQNSISLSEFMQMVTTPVCVIPTDPLTDTSPWIEVNGRMDTLWQLMRQQLADNGIYPSMDLWMPGEPQPEGLLWDLQVPTLCFNLRNYLGVTGPTGTVVDGAVQDLVDLEGSLLGGVLNPFLNPDNEYVPPGSDIVIAPTLGVNFVPPWVVFNADADDSGIVSMDVAHHHPVCWQVILGGKSPKWLNDFINASLEYLVDILMMTIGITGISNSIFDGLLDNAFLAFELFEWFDRRVALGPYGFPERFPHPIHIRHRHDVRGHFGGLGHQRIPGGAVNVLPRHAVAAVQRRFPRPTGVAHPPRRPLHRLSRRDQSHRQRRDTVPYRCPVGDGRRRSAYDIDPTQNS</sequence>
<feature type="compositionally biased region" description="Basic and acidic residues" evidence="1">
    <location>
        <begin position="480"/>
        <end position="492"/>
    </location>
</feature>
<dbReference type="InterPro" id="IPR029432">
    <property type="entry name" value="Gp28/Gp37-like_dom"/>
</dbReference>
<comment type="caution">
    <text evidence="3">The sequence shown here is derived from an EMBL/GenBank/DDBJ whole genome shotgun (WGS) entry which is preliminary data.</text>
</comment>
<gene>
    <name evidence="3" type="ORF">MBOT_20110</name>
</gene>
<dbReference type="RefSeq" id="WP_163756451.1">
    <property type="nucleotide sequence ID" value="NZ_BLKW01000002.1"/>
</dbReference>
<dbReference type="Proteomes" id="UP000465361">
    <property type="component" value="Unassembled WGS sequence"/>
</dbReference>
<feature type="domain" description="Gp28/Gp37-like" evidence="2">
    <location>
        <begin position="7"/>
        <end position="389"/>
    </location>
</feature>
<evidence type="ECO:0000313" key="3">
    <source>
        <dbReference type="EMBL" id="GFG74646.1"/>
    </source>
</evidence>
<feature type="region of interest" description="Disordered" evidence="1">
    <location>
        <begin position="460"/>
        <end position="515"/>
    </location>
</feature>
<proteinExistence type="predicted"/>
<evidence type="ECO:0000256" key="1">
    <source>
        <dbReference type="SAM" id="MobiDB-lite"/>
    </source>
</evidence>
<accession>A0A7I9XXX6</accession>
<dbReference type="Pfam" id="PF14594">
    <property type="entry name" value="Sipho_Gp37"/>
    <property type="match status" value="1"/>
</dbReference>
<feature type="compositionally biased region" description="Basic residues" evidence="1">
    <location>
        <begin position="470"/>
        <end position="479"/>
    </location>
</feature>
<dbReference type="EMBL" id="BLKW01000002">
    <property type="protein sequence ID" value="GFG74646.1"/>
    <property type="molecule type" value="Genomic_DNA"/>
</dbReference>
<protein>
    <recommendedName>
        <fullName evidence="2">Gp28/Gp37-like domain-containing protein</fullName>
    </recommendedName>
</protein>
<keyword evidence="4" id="KW-1185">Reference proteome</keyword>
<organism evidence="3 4">
    <name type="scientific">Mycobacterium botniense</name>
    <dbReference type="NCBI Taxonomy" id="84962"/>
    <lineage>
        <taxon>Bacteria</taxon>
        <taxon>Bacillati</taxon>
        <taxon>Actinomycetota</taxon>
        <taxon>Actinomycetes</taxon>
        <taxon>Mycobacteriales</taxon>
        <taxon>Mycobacteriaceae</taxon>
        <taxon>Mycobacterium</taxon>
    </lineage>
</organism>
<name>A0A7I9XXX6_9MYCO</name>
<evidence type="ECO:0000313" key="4">
    <source>
        <dbReference type="Proteomes" id="UP000465361"/>
    </source>
</evidence>